<dbReference type="EMBL" id="CAJMWS010000318">
    <property type="protein sequence ID" value="CAE6416482.1"/>
    <property type="molecule type" value="Genomic_DNA"/>
</dbReference>
<accession>A0A8H2X2V9</accession>
<evidence type="ECO:0000259" key="7">
    <source>
        <dbReference type="PROSITE" id="PS51380"/>
    </source>
</evidence>
<comment type="caution">
    <text evidence="8">The sequence shown here is derived from an EMBL/GenBank/DDBJ whole genome shotgun (WGS) entry which is preliminary data.</text>
</comment>
<evidence type="ECO:0000313" key="9">
    <source>
        <dbReference type="Proteomes" id="UP000663846"/>
    </source>
</evidence>
<feature type="region of interest" description="Disordered" evidence="5">
    <location>
        <begin position="41"/>
        <end position="64"/>
    </location>
</feature>
<feature type="compositionally biased region" description="Polar residues" evidence="5">
    <location>
        <begin position="1"/>
        <end position="10"/>
    </location>
</feature>
<keyword evidence="2 6" id="KW-0812">Transmembrane</keyword>
<comment type="subcellular location">
    <subcellularLocation>
        <location evidence="1">Membrane</location>
        <topology evidence="1">Multi-pass membrane protein</topology>
    </subcellularLocation>
</comment>
<keyword evidence="3 6" id="KW-1133">Transmembrane helix</keyword>
<evidence type="ECO:0000256" key="1">
    <source>
        <dbReference type="ARBA" id="ARBA00004141"/>
    </source>
</evidence>
<dbReference type="PANTHER" id="PTHR10783">
    <property type="entry name" value="XENOTROPIC AND POLYTROPIC RETROVIRUS RECEPTOR 1-RELATED"/>
    <property type="match status" value="1"/>
</dbReference>
<evidence type="ECO:0000313" key="8">
    <source>
        <dbReference type="EMBL" id="CAE6416482.1"/>
    </source>
</evidence>
<feature type="region of interest" description="Disordered" evidence="5">
    <location>
        <begin position="1"/>
        <end position="23"/>
    </location>
</feature>
<evidence type="ECO:0000256" key="4">
    <source>
        <dbReference type="ARBA" id="ARBA00023136"/>
    </source>
</evidence>
<proteinExistence type="predicted"/>
<dbReference type="Pfam" id="PF03124">
    <property type="entry name" value="EXS"/>
    <property type="match status" value="1"/>
</dbReference>
<name>A0A8H2X2V9_9AGAM</name>
<feature type="domain" description="EXS" evidence="7">
    <location>
        <begin position="899"/>
        <end position="1174"/>
    </location>
</feature>
<sequence>MGRQYSSRGTYGTEPELGDPLISHPGSSFIPPIMVHHPPGYYESTSPTRTVTREPPSYEPDPGLPLPTTFKIGKSYTPPLISVSSVRNHLSVLGCFATLKHNVENAPPPLTSPPLELGPEIKWAIYLVRANDRFGRWIDKVVNRAERQRGELAELADAEIPPIDVLLLLHAYLLNPVGYYEDCESRYPYLKPIGGFPLDRVASRMTRGEGQVYYTPTDSQIEEWEIRTREPFELPLFTTVLDTVTLSCPMCTNSDLLAPWLTEPTLGDIADEIAVGKGYAQSGFSIDCQACGGTLTKNTLRAERFVKEFVRGRDEIRRGKDIWFVNSCINPHTYKPSPSFGSNFTKLCIEGIHDLDENSQLTPHIALGSYFGWDLGEAQRLIEAGFIRKRSTRAWMGDSISRLFRAFRHNSCVSVDLTGAALRQEKFTFQILALAHSFSITDVITDYHSFLDLYAHNSSKALVPTLMIDLGWHTHMISGEQYIKDCWRLFEKLVGHEDKVEEGKLAASFDETARLWKSRFGKNYSTCGCTPIQQKPSSSLKFWKKSPSSLEVKPETHPTEHNSIVAVNPKKGVAENRRSRTGSVSVPRDLTSSGAGHAQAFVGDYANVDGKPFSSLGPRGWDIDCIRQPFVVDSNEDRGDCCVVGRTDIMLYDISHVRNRRRSDRKPSKLYDSIGGGRYYGDVTMRTMNNPEDAPFHVDLPVFHSSFPLPYRVFLLVGLGIFFWATNLHVLHLLGIDTIWVLDLRREKVQSSNPPTPLPTARQPQLPYDLSSLEAINLYKSIYKLFVVYGTWIGFGWLYFRLITAGDGEAMDMYKILPALTGIGIVVGLVCPLDVLMKRERVRFLRSLWRCLSSPSSDPVYFSDVILADVFTSFAKVIADVWISACMLLPKGTLLRAKTVGGMSESLIPVMMALPYAIRFRQCMMEYIGSQRKSGRALANAIKYATAFPVIFLSVAQRTSPTGPLDAKPEGEISSSGYFDNKIFKLWLLAVVVNSVYSFWWDVTNDWGLTLLKPSTWPAQHAAMPPRSPLLRPPRSGRTSPPLILLSRTNSSTGLSTAGSAYSDADGIMRERGPHPFGLRDNLLFRDSLIYYLVIFLNLFLRFTWSLKLSTHLDTVEELESSVFLMEALEVTRRWVWVFFRVEWEAIKKEQAGDVSARTRPYTPNEEIEFDLMGSSRGPSRSLTPDPIRK</sequence>
<dbReference type="Proteomes" id="UP000663846">
    <property type="component" value="Unassembled WGS sequence"/>
</dbReference>
<evidence type="ECO:0000256" key="6">
    <source>
        <dbReference type="SAM" id="Phobius"/>
    </source>
</evidence>
<feature type="transmembrane region" description="Helical" evidence="6">
    <location>
        <begin position="713"/>
        <end position="742"/>
    </location>
</feature>
<dbReference type="GO" id="GO:0016020">
    <property type="term" value="C:membrane"/>
    <property type="evidence" value="ECO:0007669"/>
    <property type="project" value="UniProtKB-SubCell"/>
</dbReference>
<dbReference type="InterPro" id="IPR004342">
    <property type="entry name" value="EXS_C"/>
</dbReference>
<feature type="transmembrane region" description="Helical" evidence="6">
    <location>
        <begin position="1089"/>
        <end position="1105"/>
    </location>
</feature>
<gene>
    <name evidence="8" type="ORF">RDB_LOCUS78367</name>
</gene>
<feature type="transmembrane region" description="Helical" evidence="6">
    <location>
        <begin position="782"/>
        <end position="804"/>
    </location>
</feature>
<organism evidence="8 9">
    <name type="scientific">Rhizoctonia solani</name>
    <dbReference type="NCBI Taxonomy" id="456999"/>
    <lineage>
        <taxon>Eukaryota</taxon>
        <taxon>Fungi</taxon>
        <taxon>Dikarya</taxon>
        <taxon>Basidiomycota</taxon>
        <taxon>Agaricomycotina</taxon>
        <taxon>Agaricomycetes</taxon>
        <taxon>Cantharellales</taxon>
        <taxon>Ceratobasidiaceae</taxon>
        <taxon>Rhizoctonia</taxon>
    </lineage>
</organism>
<reference evidence="8" key="1">
    <citation type="submission" date="2021-01" db="EMBL/GenBank/DDBJ databases">
        <authorList>
            <person name="Kaushik A."/>
        </authorList>
    </citation>
    <scope>NUCLEOTIDE SEQUENCE</scope>
    <source>
        <strain evidence="8">AG1-1C</strain>
    </source>
</reference>
<protein>
    <recommendedName>
        <fullName evidence="7">EXS domain-containing protein</fullName>
    </recommendedName>
</protein>
<evidence type="ECO:0000256" key="3">
    <source>
        <dbReference type="ARBA" id="ARBA00022989"/>
    </source>
</evidence>
<keyword evidence="4 6" id="KW-0472">Membrane</keyword>
<dbReference type="InterPro" id="IPR009836">
    <property type="entry name" value="GRDP-like"/>
</dbReference>
<feature type="region of interest" description="Disordered" evidence="5">
    <location>
        <begin position="572"/>
        <end position="591"/>
    </location>
</feature>
<feature type="region of interest" description="Disordered" evidence="5">
    <location>
        <begin position="1170"/>
        <end position="1190"/>
    </location>
</feature>
<evidence type="ECO:0000256" key="5">
    <source>
        <dbReference type="SAM" id="MobiDB-lite"/>
    </source>
</evidence>
<dbReference type="Pfam" id="PF07173">
    <property type="entry name" value="GRDP-like"/>
    <property type="match status" value="1"/>
</dbReference>
<feature type="transmembrane region" description="Helical" evidence="6">
    <location>
        <begin position="983"/>
        <end position="1001"/>
    </location>
</feature>
<dbReference type="PROSITE" id="PS51380">
    <property type="entry name" value="EXS"/>
    <property type="match status" value="1"/>
</dbReference>
<dbReference type="PANTHER" id="PTHR10783:SF46">
    <property type="entry name" value="PROTEIN ERD1 HOMOLOG 2"/>
    <property type="match status" value="1"/>
</dbReference>
<dbReference type="GO" id="GO:0005737">
    <property type="term" value="C:cytoplasm"/>
    <property type="evidence" value="ECO:0007669"/>
    <property type="project" value="TreeGrafter"/>
</dbReference>
<dbReference type="AlphaFoldDB" id="A0A8H2X2V9"/>
<evidence type="ECO:0000256" key="2">
    <source>
        <dbReference type="ARBA" id="ARBA00022692"/>
    </source>
</evidence>
<feature type="transmembrane region" description="Helical" evidence="6">
    <location>
        <begin position="816"/>
        <end position="837"/>
    </location>
</feature>